<keyword evidence="3" id="KW-0808">Transferase</keyword>
<gene>
    <name evidence="3" type="ORF">LY79DRAFT_279881</name>
</gene>
<organism evidence="3 4">
    <name type="scientific">Colletotrichum navitas</name>
    <dbReference type="NCBI Taxonomy" id="681940"/>
    <lineage>
        <taxon>Eukaryota</taxon>
        <taxon>Fungi</taxon>
        <taxon>Dikarya</taxon>
        <taxon>Ascomycota</taxon>
        <taxon>Pezizomycotina</taxon>
        <taxon>Sordariomycetes</taxon>
        <taxon>Hypocreomycetidae</taxon>
        <taxon>Glomerellales</taxon>
        <taxon>Glomerellaceae</taxon>
        <taxon>Colletotrichum</taxon>
        <taxon>Colletotrichum graminicola species complex</taxon>
    </lineage>
</organism>
<dbReference type="GO" id="GO:0005524">
    <property type="term" value="F:ATP binding"/>
    <property type="evidence" value="ECO:0007669"/>
    <property type="project" value="InterPro"/>
</dbReference>
<feature type="region of interest" description="Disordered" evidence="1">
    <location>
        <begin position="39"/>
        <end position="76"/>
    </location>
</feature>
<dbReference type="EMBL" id="JAHLJV010000049">
    <property type="protein sequence ID" value="KAK1584940.1"/>
    <property type="molecule type" value="Genomic_DNA"/>
</dbReference>
<dbReference type="Pfam" id="PF00069">
    <property type="entry name" value="Pkinase"/>
    <property type="match status" value="1"/>
</dbReference>
<dbReference type="SMART" id="SM00220">
    <property type="entry name" value="S_TKc"/>
    <property type="match status" value="1"/>
</dbReference>
<dbReference type="RefSeq" id="XP_060411996.1">
    <property type="nucleotide sequence ID" value="XM_060552109.1"/>
</dbReference>
<dbReference type="Proteomes" id="UP001230504">
    <property type="component" value="Unassembled WGS sequence"/>
</dbReference>
<evidence type="ECO:0000259" key="2">
    <source>
        <dbReference type="PROSITE" id="PS50011"/>
    </source>
</evidence>
<keyword evidence="3" id="KW-0418">Kinase</keyword>
<dbReference type="InterPro" id="IPR011009">
    <property type="entry name" value="Kinase-like_dom_sf"/>
</dbReference>
<dbReference type="GeneID" id="85436349"/>
<feature type="region of interest" description="Disordered" evidence="1">
    <location>
        <begin position="577"/>
        <end position="597"/>
    </location>
</feature>
<accession>A0AAD8PVQ9</accession>
<dbReference type="PROSITE" id="PS50011">
    <property type="entry name" value="PROTEIN_KINASE_DOM"/>
    <property type="match status" value="1"/>
</dbReference>
<dbReference type="GO" id="GO:0004674">
    <property type="term" value="F:protein serine/threonine kinase activity"/>
    <property type="evidence" value="ECO:0007669"/>
    <property type="project" value="TreeGrafter"/>
</dbReference>
<feature type="compositionally biased region" description="Basic and acidic residues" evidence="1">
    <location>
        <begin position="577"/>
        <end position="590"/>
    </location>
</feature>
<comment type="caution">
    <text evidence="3">The sequence shown here is derived from an EMBL/GenBank/DDBJ whole genome shotgun (WGS) entry which is preliminary data.</text>
</comment>
<dbReference type="CDD" id="cd00180">
    <property type="entry name" value="PKc"/>
    <property type="match status" value="1"/>
</dbReference>
<sequence>MALAPLVHNDDCTMDTMKSKTRSNSDEIKDEMAVALDIMVKSSSTMDESQIDEDSDSHSKRHLSSQHDTLRVPNSARNTLPLPWNVDFRGGPEIVSNSSLSVSDKKREPSESDAVLSVYDMGLDNPQQHDLSQSEATDPVFCKAYPKTRSFLSADDTCIEDIIRDKMERHLCWSKMDQKEYLPRDAFEEIFTITTVKYLIRAIYPNATDEKINQIIGDTDKSRRMIIATLVFMKQTSHIDDFVREGIFDHHMPLRHTRESMREFQTRAGTDEAEEINTTLFQKWERVHIDLFYIYQKMIVVPIFDMDDGKIRFHVLDQDVRLPWEEFKYKASGAHGIVHQLQIHPSHYKFGSNSKLEHPQCFAVKEIHAADHKSYRHELRALVQSCTRVQQEKHLIKLMFTFQHGEKLYLVFEWADGNLQEFWAKKKVESAAASARWMLQQCRGIANAVKRIHGLATWQKEERRSVASGTEEEEKLVKDWGRHGDIKPSNILWFSTYGEDRDHLVVADLGLTRYHSRLTRSRVLRVDGFTGTYRAPEIDLGDLISSKYDIWSLGCVFLEFCVWYLLGPEAIAAFERDRRPSRAKEAREPGESDNSYFMMDMSTGRKKAVLHPAISKTKARKASTT</sequence>
<dbReference type="SUPFAM" id="SSF56112">
    <property type="entry name" value="Protein kinase-like (PK-like)"/>
    <property type="match status" value="1"/>
</dbReference>
<dbReference type="AlphaFoldDB" id="A0AAD8PVQ9"/>
<protein>
    <submittedName>
        <fullName evidence="3">Kinase domain-containing protein</fullName>
    </submittedName>
</protein>
<feature type="region of interest" description="Disordered" evidence="1">
    <location>
        <begin position="1"/>
        <end position="27"/>
    </location>
</feature>
<name>A0AAD8PVQ9_9PEZI</name>
<dbReference type="PANTHER" id="PTHR24359">
    <property type="entry name" value="SERINE/THREONINE-PROTEIN KINASE SBK1"/>
    <property type="match status" value="1"/>
</dbReference>
<evidence type="ECO:0000313" key="4">
    <source>
        <dbReference type="Proteomes" id="UP001230504"/>
    </source>
</evidence>
<evidence type="ECO:0000313" key="3">
    <source>
        <dbReference type="EMBL" id="KAK1584940.1"/>
    </source>
</evidence>
<reference evidence="3" key="1">
    <citation type="submission" date="2021-06" db="EMBL/GenBank/DDBJ databases">
        <title>Comparative genomics, transcriptomics and evolutionary studies reveal genomic signatures of adaptation to plant cell wall in hemibiotrophic fungi.</title>
        <authorList>
            <consortium name="DOE Joint Genome Institute"/>
            <person name="Baroncelli R."/>
            <person name="Diaz J.F."/>
            <person name="Benocci T."/>
            <person name="Peng M."/>
            <person name="Battaglia E."/>
            <person name="Haridas S."/>
            <person name="Andreopoulos W."/>
            <person name="Labutti K."/>
            <person name="Pangilinan J."/>
            <person name="Floch G.L."/>
            <person name="Makela M.R."/>
            <person name="Henrissat B."/>
            <person name="Grigoriev I.V."/>
            <person name="Crouch J.A."/>
            <person name="De Vries R.P."/>
            <person name="Sukno S.A."/>
            <person name="Thon M.R."/>
        </authorList>
    </citation>
    <scope>NUCLEOTIDE SEQUENCE</scope>
    <source>
        <strain evidence="3">CBS 125086</strain>
    </source>
</reference>
<dbReference type="Gene3D" id="1.10.510.10">
    <property type="entry name" value="Transferase(Phosphotransferase) domain 1"/>
    <property type="match status" value="1"/>
</dbReference>
<feature type="domain" description="Protein kinase" evidence="2">
    <location>
        <begin position="324"/>
        <end position="625"/>
    </location>
</feature>
<dbReference type="InterPro" id="IPR000719">
    <property type="entry name" value="Prot_kinase_dom"/>
</dbReference>
<evidence type="ECO:0000256" key="1">
    <source>
        <dbReference type="SAM" id="MobiDB-lite"/>
    </source>
</evidence>
<proteinExistence type="predicted"/>
<keyword evidence="4" id="KW-1185">Reference proteome</keyword>
<dbReference type="PANTHER" id="PTHR24359:SF37">
    <property type="entry name" value="PROTEIN KINASE DOMAIN-CONTAINING PROTEIN"/>
    <property type="match status" value="1"/>
</dbReference>